<sequence>MQRFLIVDKNEQSCMLMAMTLSKFAECAVATQGEEAIRLFERQIGQAPYDAVLMGTSMLYDTGIDDIKTMRTMEMKTGIDTADEFKLVVLTDHRDLQDLNASFIDHNPDAFVPRTSSEEDWELELGKIQLS</sequence>
<comment type="caution">
    <text evidence="1">Lacks conserved residue(s) required for the propagation of feature annotation.</text>
</comment>
<reference evidence="3" key="1">
    <citation type="journal article" date="2022" name="Arch. Microbiol.">
        <title>Pseudodesulfovibrio sediminis sp. nov., a mesophilic and neutrophilic sulfate-reducing bacterium isolated from sediment of a brackish lake.</title>
        <authorList>
            <person name="Takahashi A."/>
            <person name="Kojima H."/>
            <person name="Watanabe M."/>
            <person name="Fukui M."/>
        </authorList>
    </citation>
    <scope>NUCLEOTIDE SEQUENCE</scope>
    <source>
        <strain evidence="3">SF6</strain>
    </source>
</reference>
<accession>A0ABM7P2V6</accession>
<dbReference type="PROSITE" id="PS50110">
    <property type="entry name" value="RESPONSE_REGULATORY"/>
    <property type="match status" value="1"/>
</dbReference>
<dbReference type="EMBL" id="AP024485">
    <property type="protein sequence ID" value="BCS87105.1"/>
    <property type="molecule type" value="Genomic_DNA"/>
</dbReference>
<keyword evidence="4" id="KW-1185">Reference proteome</keyword>
<name>A0ABM7P2V6_9BACT</name>
<evidence type="ECO:0000259" key="2">
    <source>
        <dbReference type="PROSITE" id="PS50110"/>
    </source>
</evidence>
<organism evidence="3 4">
    <name type="scientific">Pseudodesulfovibrio sediminis</name>
    <dbReference type="NCBI Taxonomy" id="2810563"/>
    <lineage>
        <taxon>Bacteria</taxon>
        <taxon>Pseudomonadati</taxon>
        <taxon>Thermodesulfobacteriota</taxon>
        <taxon>Desulfovibrionia</taxon>
        <taxon>Desulfovibrionales</taxon>
        <taxon>Desulfovibrionaceae</taxon>
    </lineage>
</organism>
<gene>
    <name evidence="3" type="ORF">PSDVSF_03470</name>
</gene>
<evidence type="ECO:0000313" key="3">
    <source>
        <dbReference type="EMBL" id="BCS87105.1"/>
    </source>
</evidence>
<feature type="domain" description="Response regulatory" evidence="2">
    <location>
        <begin position="3"/>
        <end position="129"/>
    </location>
</feature>
<dbReference type="Gene3D" id="3.40.50.2300">
    <property type="match status" value="1"/>
</dbReference>
<dbReference type="InterPro" id="IPR011006">
    <property type="entry name" value="CheY-like_superfamily"/>
</dbReference>
<evidence type="ECO:0000313" key="4">
    <source>
        <dbReference type="Proteomes" id="UP001053296"/>
    </source>
</evidence>
<dbReference type="RefSeq" id="WP_229592994.1">
    <property type="nucleotide sequence ID" value="NZ_AP024485.1"/>
</dbReference>
<dbReference type="InterPro" id="IPR001789">
    <property type="entry name" value="Sig_transdc_resp-reg_receiver"/>
</dbReference>
<evidence type="ECO:0000256" key="1">
    <source>
        <dbReference type="PROSITE-ProRule" id="PRU00169"/>
    </source>
</evidence>
<proteinExistence type="predicted"/>
<dbReference type="SUPFAM" id="SSF52172">
    <property type="entry name" value="CheY-like"/>
    <property type="match status" value="1"/>
</dbReference>
<dbReference type="Proteomes" id="UP001053296">
    <property type="component" value="Chromosome"/>
</dbReference>
<protein>
    <recommendedName>
        <fullName evidence="2">Response regulatory domain-containing protein</fullName>
    </recommendedName>
</protein>